<dbReference type="PANTHER" id="PTHR12246">
    <property type="entry name" value="PALMITOYLTRANSFERASE ZDHHC16"/>
    <property type="match status" value="1"/>
</dbReference>
<evidence type="ECO:0000313" key="9">
    <source>
        <dbReference type="EMBL" id="KAK6588978.1"/>
    </source>
</evidence>
<comment type="caution">
    <text evidence="9">The sequence shown here is derived from an EMBL/GenBank/DDBJ whole genome shotgun (WGS) entry which is preliminary data.</text>
</comment>
<evidence type="ECO:0000256" key="6">
    <source>
        <dbReference type="ARBA" id="ARBA00023315"/>
    </source>
</evidence>
<feature type="transmembrane region" description="Helical" evidence="7">
    <location>
        <begin position="145"/>
        <end position="169"/>
    </location>
</feature>
<dbReference type="EMBL" id="JAWDEY010000018">
    <property type="protein sequence ID" value="KAK6588978.1"/>
    <property type="molecule type" value="Genomic_DNA"/>
</dbReference>
<dbReference type="GO" id="GO:0019706">
    <property type="term" value="F:protein-cysteine S-palmitoyltransferase activity"/>
    <property type="evidence" value="ECO:0007669"/>
    <property type="project" value="UniProtKB-EC"/>
</dbReference>
<dbReference type="EC" id="2.3.1.225" evidence="7"/>
<keyword evidence="3 7" id="KW-0812">Transmembrane</keyword>
<feature type="transmembrane region" description="Helical" evidence="7">
    <location>
        <begin position="21"/>
        <end position="44"/>
    </location>
</feature>
<keyword evidence="4 7" id="KW-1133">Transmembrane helix</keyword>
<dbReference type="InterPro" id="IPR001594">
    <property type="entry name" value="Palmitoyltrfase_DHHC"/>
</dbReference>
<evidence type="ECO:0000259" key="8">
    <source>
        <dbReference type="Pfam" id="PF01529"/>
    </source>
</evidence>
<comment type="domain">
    <text evidence="7">The DHHC domain is required for palmitoyltransferase activity.</text>
</comment>
<evidence type="ECO:0000256" key="5">
    <source>
        <dbReference type="ARBA" id="ARBA00023136"/>
    </source>
</evidence>
<accession>A0AAV9XWJ6</accession>
<dbReference type="PROSITE" id="PS50216">
    <property type="entry name" value="DHHC"/>
    <property type="match status" value="1"/>
</dbReference>
<dbReference type="GO" id="GO:0016020">
    <property type="term" value="C:membrane"/>
    <property type="evidence" value="ECO:0007669"/>
    <property type="project" value="UniProtKB-SubCell"/>
</dbReference>
<sequence>MSGVNYSGSSYMSRKRKNGACFLMFIITMIIILYSCYVTILLIPLFEIDYIGTTVSVSFHIIFLLFILSFYQCSNTEPGRVPAKWGFRVGDESKRRRYCKVCQVWKPDRAHHCSECGKCVLNMDHHCPWINNCVGFYNRKFFIQLLIYAQLTLLFLFVQGSIFLIEQYITLWPYNSGMDPTPLGRSIEAIKLTVVIIMLIIVTPLLLALFPFSRLHIGFVVRNLTTIESLSPQSPEYGRYDLGPERNIQQAFGYNPLHWFCPFNTRSSRPVGDGVRWPIKCPEMDDLEMGQIPIYIAGSNNNDRANYHHSDSNGNPVNGSSVYTYNNNNGILSPYSSKGLYYQI</sequence>
<protein>
    <recommendedName>
        <fullName evidence="7">Palmitoyltransferase</fullName>
        <ecNumber evidence="7">2.3.1.225</ecNumber>
    </recommendedName>
</protein>
<name>A0AAV9XWJ6_9CRYT</name>
<organism evidence="9 10">
    <name type="scientific">Cryptosporidium xiaoi</name>
    <dbReference type="NCBI Taxonomy" id="659607"/>
    <lineage>
        <taxon>Eukaryota</taxon>
        <taxon>Sar</taxon>
        <taxon>Alveolata</taxon>
        <taxon>Apicomplexa</taxon>
        <taxon>Conoidasida</taxon>
        <taxon>Coccidia</taxon>
        <taxon>Eucoccidiorida</taxon>
        <taxon>Eimeriorina</taxon>
        <taxon>Cryptosporidiidae</taxon>
        <taxon>Cryptosporidium</taxon>
    </lineage>
</organism>
<comment type="subcellular location">
    <subcellularLocation>
        <location evidence="1">Membrane</location>
        <topology evidence="1">Multi-pass membrane protein</topology>
    </subcellularLocation>
</comment>
<evidence type="ECO:0000313" key="10">
    <source>
        <dbReference type="Proteomes" id="UP001311799"/>
    </source>
</evidence>
<evidence type="ECO:0000256" key="2">
    <source>
        <dbReference type="ARBA" id="ARBA00022679"/>
    </source>
</evidence>
<evidence type="ECO:0000256" key="3">
    <source>
        <dbReference type="ARBA" id="ARBA00022692"/>
    </source>
</evidence>
<keyword evidence="10" id="KW-1185">Reference proteome</keyword>
<evidence type="ECO:0000256" key="1">
    <source>
        <dbReference type="ARBA" id="ARBA00004141"/>
    </source>
</evidence>
<reference evidence="9 10" key="1">
    <citation type="submission" date="2023-10" db="EMBL/GenBank/DDBJ databases">
        <title>Comparative genomics analysis reveals potential genetic determinants of host preference in Cryptosporidium xiaoi.</title>
        <authorList>
            <person name="Xiao L."/>
            <person name="Li J."/>
        </authorList>
    </citation>
    <scope>NUCLEOTIDE SEQUENCE [LARGE SCALE GENOMIC DNA]</scope>
    <source>
        <strain evidence="9 10">52996</strain>
    </source>
</reference>
<feature type="transmembrane region" description="Helical" evidence="7">
    <location>
        <begin position="50"/>
        <end position="71"/>
    </location>
</feature>
<keyword evidence="6 7" id="KW-0012">Acyltransferase</keyword>
<dbReference type="AlphaFoldDB" id="A0AAV9XWJ6"/>
<comment type="catalytic activity">
    <reaction evidence="7">
        <text>L-cysteinyl-[protein] + hexadecanoyl-CoA = S-hexadecanoyl-L-cysteinyl-[protein] + CoA</text>
        <dbReference type="Rhea" id="RHEA:36683"/>
        <dbReference type="Rhea" id="RHEA-COMP:10131"/>
        <dbReference type="Rhea" id="RHEA-COMP:11032"/>
        <dbReference type="ChEBI" id="CHEBI:29950"/>
        <dbReference type="ChEBI" id="CHEBI:57287"/>
        <dbReference type="ChEBI" id="CHEBI:57379"/>
        <dbReference type="ChEBI" id="CHEBI:74151"/>
        <dbReference type="EC" id="2.3.1.225"/>
    </reaction>
</comment>
<evidence type="ECO:0000256" key="4">
    <source>
        <dbReference type="ARBA" id="ARBA00022989"/>
    </source>
</evidence>
<dbReference type="Proteomes" id="UP001311799">
    <property type="component" value="Unassembled WGS sequence"/>
</dbReference>
<gene>
    <name evidence="9" type="ORF">RS030_263670</name>
</gene>
<keyword evidence="2 7" id="KW-0808">Transferase</keyword>
<dbReference type="Pfam" id="PF01529">
    <property type="entry name" value="DHHC"/>
    <property type="match status" value="1"/>
</dbReference>
<comment type="similarity">
    <text evidence="7">Belongs to the DHHC palmitoyltransferase family.</text>
</comment>
<feature type="domain" description="Palmitoyltransferase DHHC" evidence="8">
    <location>
        <begin position="93"/>
        <end position="231"/>
    </location>
</feature>
<keyword evidence="5 7" id="KW-0472">Membrane</keyword>
<dbReference type="InterPro" id="IPR039859">
    <property type="entry name" value="PFA4/ZDH16/20/ERF2-like"/>
</dbReference>
<feature type="transmembrane region" description="Helical" evidence="7">
    <location>
        <begin position="189"/>
        <end position="212"/>
    </location>
</feature>
<proteinExistence type="inferred from homology"/>
<evidence type="ECO:0000256" key="7">
    <source>
        <dbReference type="RuleBase" id="RU079119"/>
    </source>
</evidence>